<dbReference type="GO" id="GO:0010970">
    <property type="term" value="P:transport along microtubule"/>
    <property type="evidence" value="ECO:0007669"/>
    <property type="project" value="UniProtKB-ARBA"/>
</dbReference>
<gene>
    <name evidence="14" type="ORF">KLDO_g62</name>
</gene>
<dbReference type="InterPro" id="IPR036961">
    <property type="entry name" value="Kinesin_motor_dom_sf"/>
</dbReference>
<evidence type="ECO:0000256" key="1">
    <source>
        <dbReference type="ARBA" id="ARBA00004245"/>
    </source>
</evidence>
<dbReference type="GO" id="GO:0035371">
    <property type="term" value="C:microtubule plus-end"/>
    <property type="evidence" value="ECO:0007669"/>
    <property type="project" value="UniProtKB-ARBA"/>
</dbReference>
<evidence type="ECO:0000256" key="6">
    <source>
        <dbReference type="ARBA" id="ARBA00023054"/>
    </source>
</evidence>
<dbReference type="GO" id="GO:0051656">
    <property type="term" value="P:establishment of organelle localization"/>
    <property type="evidence" value="ECO:0007669"/>
    <property type="project" value="UniProtKB-ARBA"/>
</dbReference>
<feature type="domain" description="Kinesin motor" evidence="13">
    <location>
        <begin position="63"/>
        <end position="411"/>
    </location>
</feature>
<keyword evidence="3 10" id="KW-0493">Microtubule</keyword>
<reference evidence="14 15" key="1">
    <citation type="submission" date="2014-03" db="EMBL/GenBank/DDBJ databases">
        <title>The genome of Kluyveromyces dobzhanskii.</title>
        <authorList>
            <person name="Nystedt B."/>
            <person name="Astrom S."/>
        </authorList>
    </citation>
    <scope>NUCLEOTIDE SEQUENCE [LARGE SCALE GENOMIC DNA]</scope>
    <source>
        <strain evidence="14 15">CBS 2104</strain>
    </source>
</reference>
<dbReference type="InterPro" id="IPR027417">
    <property type="entry name" value="P-loop_NTPase"/>
</dbReference>
<evidence type="ECO:0000256" key="12">
    <source>
        <dbReference type="SAM" id="MobiDB-lite"/>
    </source>
</evidence>
<dbReference type="GO" id="GO:0008574">
    <property type="term" value="F:plus-end-directed microtubule motor activity"/>
    <property type="evidence" value="ECO:0007669"/>
    <property type="project" value="UniProtKB-ARBA"/>
</dbReference>
<feature type="compositionally biased region" description="Polar residues" evidence="12">
    <location>
        <begin position="750"/>
        <end position="759"/>
    </location>
</feature>
<dbReference type="Pfam" id="PF00225">
    <property type="entry name" value="Kinesin"/>
    <property type="match status" value="1"/>
</dbReference>
<keyword evidence="2" id="KW-0963">Cytoplasm</keyword>
<feature type="region of interest" description="Disordered" evidence="12">
    <location>
        <begin position="713"/>
        <end position="773"/>
    </location>
</feature>
<comment type="subcellular location">
    <subcellularLocation>
        <location evidence="1">Cytoplasm</location>
        <location evidence="1">Cytoskeleton</location>
    </subcellularLocation>
</comment>
<dbReference type="InterPro" id="IPR027640">
    <property type="entry name" value="Kinesin-like_fam"/>
</dbReference>
<dbReference type="OrthoDB" id="3176171at2759"/>
<dbReference type="InterPro" id="IPR001752">
    <property type="entry name" value="Kinesin_motor_dom"/>
</dbReference>
<evidence type="ECO:0000259" key="13">
    <source>
        <dbReference type="PROSITE" id="PS50067"/>
    </source>
</evidence>
<dbReference type="EMBL" id="CCBQ010000001">
    <property type="protein sequence ID" value="CDO91731.1"/>
    <property type="molecule type" value="Genomic_DNA"/>
</dbReference>
<dbReference type="GO" id="GO:0090307">
    <property type="term" value="P:mitotic spindle assembly"/>
    <property type="evidence" value="ECO:0007669"/>
    <property type="project" value="UniProtKB-ARBA"/>
</dbReference>
<keyword evidence="4 9" id="KW-0547">Nucleotide-binding</keyword>
<comment type="caution">
    <text evidence="14">The sequence shown here is derived from an EMBL/GenBank/DDBJ whole genome shotgun (WGS) entry which is preliminary data.</text>
</comment>
<name>A0A0A8L0K1_9SACH</name>
<dbReference type="GO" id="GO:0008017">
    <property type="term" value="F:microtubule binding"/>
    <property type="evidence" value="ECO:0007669"/>
    <property type="project" value="InterPro"/>
</dbReference>
<keyword evidence="7 9" id="KW-0505">Motor protein</keyword>
<accession>A0A0A8L0K1</accession>
<dbReference type="GO" id="GO:0070462">
    <property type="term" value="P:plus-end specific microtubule depolymerization"/>
    <property type="evidence" value="ECO:0007669"/>
    <property type="project" value="UniProtKB-ARBA"/>
</dbReference>
<dbReference type="SMART" id="SM00129">
    <property type="entry name" value="KISc"/>
    <property type="match status" value="1"/>
</dbReference>
<evidence type="ECO:0000256" key="3">
    <source>
        <dbReference type="ARBA" id="ARBA00022701"/>
    </source>
</evidence>
<dbReference type="GO" id="GO:0061673">
    <property type="term" value="C:mitotic spindle astral microtubule"/>
    <property type="evidence" value="ECO:0007669"/>
    <property type="project" value="UniProtKB-ARBA"/>
</dbReference>
<proteinExistence type="inferred from homology"/>
<protein>
    <recommendedName>
        <fullName evidence="10">Kinesin-like protein</fullName>
    </recommendedName>
</protein>
<dbReference type="GO" id="GO:0005524">
    <property type="term" value="F:ATP binding"/>
    <property type="evidence" value="ECO:0007669"/>
    <property type="project" value="UniProtKB-UniRule"/>
</dbReference>
<dbReference type="PRINTS" id="PR00380">
    <property type="entry name" value="KINESINHEAVY"/>
</dbReference>
<sequence length="773" mass="88127">MQNTVSETRQSSILVAVRVRPFTDEERAHLINEENGNTWHLTDTTLSIPSSAPSSGLEGIGTPVRTSSKFRPKGIRKIIDCVDDKMLIFDPSKSNPLNELNESLIYSGSNENRRNLRRFGEQKFIFDRIFDTDVPQQDIYENTTRPLLDSVLDGFNGTVFAYGATGCGKTYTISGTSGQPGIIFLTMQELFLRMERLRDTKRFQLQLSFLEIYNEQIHDLLDPSISSKKLVIREDSCNKTFVSNLSKHTPENVEEVMDLVIKGNMNRTTSATDANATSSRSHAVLQIHVTQMNRTADLKEDQTFATLSIIDLAGSERAAVTKNRGVRLFEGANINRSLLALGNCINALCVSSTRTGFSCHVPYRDSKLTRLLKFSLGGNCKTVMIVCVSPSSGHYDETLNTLKYANRAKEIKTKVIRNKQSLDRHVGSYLKLITEQKKEIEELRAREQKMVDIQLSQFRNGREKINMFIGESVRELRVHLSDSDKIQDTKLIKSLILVKRHYLKLVHYELNNVLQYLSNLNDSTKDFLLSDVQMIQGQVSMKMSELEVQFDDPSDIDHTLNYMKDMQLKRLRDYEYWQEETDYEQYEVLINGLSESVRNEVLVNGTRLMEKVIEDPILRSHFQIIYKSLVVDNENIDALNGSVMGNIQAELNKLNKLDEEFDLFAQQLNVSQRKRSSPIQKQQPAWRQKLMKQDVFEEGSVNITPVRVMKPLKFDEGPPSVSPAVWNEPQDVSMMLDDTDPSPMERKPNARSSKNNETPNPKPKLSLTATQLK</sequence>
<evidence type="ECO:0000313" key="15">
    <source>
        <dbReference type="Proteomes" id="UP000031516"/>
    </source>
</evidence>
<dbReference type="PANTHER" id="PTHR47968:SF13">
    <property type="entry name" value="KINESIN-LIKE PROTEIN KIF19 ISOFORM X1"/>
    <property type="match status" value="1"/>
</dbReference>
<evidence type="ECO:0000256" key="7">
    <source>
        <dbReference type="ARBA" id="ARBA00023175"/>
    </source>
</evidence>
<dbReference type="InterPro" id="IPR019821">
    <property type="entry name" value="Kinesin_motor_CS"/>
</dbReference>
<keyword evidence="15" id="KW-1185">Reference proteome</keyword>
<dbReference type="CDD" id="cd01370">
    <property type="entry name" value="KISc_KIP3_like"/>
    <property type="match status" value="1"/>
</dbReference>
<evidence type="ECO:0000256" key="2">
    <source>
        <dbReference type="ARBA" id="ARBA00022490"/>
    </source>
</evidence>
<dbReference type="AlphaFoldDB" id="A0A0A8L0K1"/>
<dbReference type="FunFam" id="3.40.850.10:FF:000090">
    <property type="entry name" value="Kinesin-like protein"/>
    <property type="match status" value="1"/>
</dbReference>
<dbReference type="GO" id="GO:0005634">
    <property type="term" value="C:nucleus"/>
    <property type="evidence" value="ECO:0007669"/>
    <property type="project" value="UniProtKB-ARBA"/>
</dbReference>
<dbReference type="Gene3D" id="3.40.850.10">
    <property type="entry name" value="Kinesin motor domain"/>
    <property type="match status" value="1"/>
</dbReference>
<dbReference type="SUPFAM" id="SSF52540">
    <property type="entry name" value="P-loop containing nucleoside triphosphate hydrolases"/>
    <property type="match status" value="1"/>
</dbReference>
<evidence type="ECO:0000256" key="10">
    <source>
        <dbReference type="RuleBase" id="RU000394"/>
    </source>
</evidence>
<evidence type="ECO:0000313" key="14">
    <source>
        <dbReference type="EMBL" id="CDO91731.1"/>
    </source>
</evidence>
<evidence type="ECO:0000256" key="11">
    <source>
        <dbReference type="SAM" id="Coils"/>
    </source>
</evidence>
<evidence type="ECO:0000256" key="5">
    <source>
        <dbReference type="ARBA" id="ARBA00022840"/>
    </source>
</evidence>
<feature type="coiled-coil region" evidence="11">
    <location>
        <begin position="426"/>
        <end position="453"/>
    </location>
</feature>
<dbReference type="PROSITE" id="PS00411">
    <property type="entry name" value="KINESIN_MOTOR_1"/>
    <property type="match status" value="1"/>
</dbReference>
<dbReference type="GO" id="GO:0033047">
    <property type="term" value="P:regulation of mitotic sister chromatid segregation"/>
    <property type="evidence" value="ECO:0007669"/>
    <property type="project" value="UniProtKB-ARBA"/>
</dbReference>
<evidence type="ECO:0000256" key="9">
    <source>
        <dbReference type="PROSITE-ProRule" id="PRU00283"/>
    </source>
</evidence>
<evidence type="ECO:0000256" key="8">
    <source>
        <dbReference type="ARBA" id="ARBA00023212"/>
    </source>
</evidence>
<dbReference type="PANTHER" id="PTHR47968">
    <property type="entry name" value="CENTROMERE PROTEIN E"/>
    <property type="match status" value="1"/>
</dbReference>
<keyword evidence="6 11" id="KW-0175">Coiled coil</keyword>
<organism evidence="14 15">
    <name type="scientific">Kluyveromyces dobzhanskii CBS 2104</name>
    <dbReference type="NCBI Taxonomy" id="1427455"/>
    <lineage>
        <taxon>Eukaryota</taxon>
        <taxon>Fungi</taxon>
        <taxon>Dikarya</taxon>
        <taxon>Ascomycota</taxon>
        <taxon>Saccharomycotina</taxon>
        <taxon>Saccharomycetes</taxon>
        <taxon>Saccharomycetales</taxon>
        <taxon>Saccharomycetaceae</taxon>
        <taxon>Kluyveromyces</taxon>
    </lineage>
</organism>
<comment type="similarity">
    <text evidence="9 10">Belongs to the TRAFAC class myosin-kinesin ATPase superfamily. Kinesin family.</text>
</comment>
<keyword evidence="8" id="KW-0206">Cytoskeleton</keyword>
<keyword evidence="5 9" id="KW-0067">ATP-binding</keyword>
<dbReference type="PROSITE" id="PS50067">
    <property type="entry name" value="KINESIN_MOTOR_2"/>
    <property type="match status" value="1"/>
</dbReference>
<evidence type="ECO:0000256" key="4">
    <source>
        <dbReference type="ARBA" id="ARBA00022741"/>
    </source>
</evidence>
<feature type="binding site" evidence="9">
    <location>
        <begin position="163"/>
        <end position="170"/>
    </location>
    <ligand>
        <name>ATP</name>
        <dbReference type="ChEBI" id="CHEBI:30616"/>
    </ligand>
</feature>
<dbReference type="Proteomes" id="UP000031516">
    <property type="component" value="Unassembled WGS sequence"/>
</dbReference>